<comment type="caution">
    <text evidence="12">The sequence shown here is derived from an EMBL/GenBank/DDBJ whole genome shotgun (WGS) entry which is preliminary data.</text>
</comment>
<evidence type="ECO:0000256" key="10">
    <source>
        <dbReference type="PROSITE-ProRule" id="PRU00560"/>
    </source>
</evidence>
<dbReference type="PROSITE" id="PS51198">
    <property type="entry name" value="UVRD_HELICASE_ATP_BIND"/>
    <property type="match status" value="1"/>
</dbReference>
<proteinExistence type="predicted"/>
<dbReference type="AlphaFoldDB" id="A0A254NM43"/>
<dbReference type="SUPFAM" id="SSF52540">
    <property type="entry name" value="P-loop containing nucleoside triphosphate hydrolases"/>
    <property type="match status" value="1"/>
</dbReference>
<dbReference type="GO" id="GO:0043138">
    <property type="term" value="F:3'-5' DNA helicase activity"/>
    <property type="evidence" value="ECO:0007669"/>
    <property type="project" value="UniProtKB-EC"/>
</dbReference>
<feature type="binding site" evidence="10">
    <location>
        <begin position="32"/>
        <end position="39"/>
    </location>
    <ligand>
        <name>ATP</name>
        <dbReference type="ChEBI" id="CHEBI:30616"/>
    </ligand>
</feature>
<keyword evidence="2 10" id="KW-0378">Hydrolase</keyword>
<dbReference type="Gene3D" id="3.40.50.300">
    <property type="entry name" value="P-loop containing nucleotide triphosphate hydrolases"/>
    <property type="match status" value="3"/>
</dbReference>
<dbReference type="InterPro" id="IPR014017">
    <property type="entry name" value="DNA_helicase_UvrD-like_C"/>
</dbReference>
<dbReference type="InterPro" id="IPR027417">
    <property type="entry name" value="P-loop_NTPase"/>
</dbReference>
<dbReference type="Gene3D" id="1.10.486.10">
    <property type="entry name" value="PCRA, domain 4"/>
    <property type="match status" value="1"/>
</dbReference>
<evidence type="ECO:0000313" key="13">
    <source>
        <dbReference type="Proteomes" id="UP000197446"/>
    </source>
</evidence>
<sequence>MSEPVFQPLHITPSDEQRAIQLRRTRLMLVEANAGAAKTTTLALRIAQALARGAPPESLLALTATAPAVTALRERLTAIGVDRSVAEGLRVLTFETFCLDVLAAAEGEASRALVTPEQVRPFVIRAVERAQSLPEERYPDELHGDARPADLVEGLLQAFEVLRGRLVLQQLDPDERLTPAAAESLGFDYLTLRSWQCFEAIRRGGHPDRPDFRTPGDGVHDLARLLLAGEIRPEDGFLQQGLSLVGVDEMHDMNRAAFTVLKALLAANPRAAFVGVGDRDQVIHAQSGAEAGFMGEHFRREIGEPEVLPLTASHRFGPTLARHAGALARKPYAASSETRTVVHLEPCPSPRLAAEYIARQAQAHLAQRGPATFRVLLRHPAHSVRIEHELLRLGVAYGTAGFTPFLARPETLLVRGLHAHALGNYAGFDTPERRAALLDAWLLFSGAGIDSVELRHLDRQQAQRVAVAEAAQDLDATRRFIDAHALRSAVPDARRTLEAALALLGTGDDDAFEASFLKVLAPLSLARRVFVREADATRVADNITQLVQLVLAEGGSIAAAMQLLATLSLRGGEVGRSRARPRVVLSSIEVAKGLEFDHVILPHLTAGEFGGGSLENRNLLYVALTRARQRLTLTFDPERPSRFLRDAGFLE</sequence>
<evidence type="ECO:0000256" key="7">
    <source>
        <dbReference type="ARBA" id="ARBA00034808"/>
    </source>
</evidence>
<protein>
    <recommendedName>
        <fullName evidence="7">DNA 3'-5' helicase</fullName>
        <ecNumber evidence="7">5.6.2.4</ecNumber>
    </recommendedName>
    <alternativeName>
        <fullName evidence="8">DNA 3'-5' helicase II</fullName>
    </alternativeName>
</protein>
<evidence type="ECO:0000256" key="9">
    <source>
        <dbReference type="ARBA" id="ARBA00048988"/>
    </source>
</evidence>
<dbReference type="EC" id="5.6.2.4" evidence="7"/>
<evidence type="ECO:0000259" key="11">
    <source>
        <dbReference type="PROSITE" id="PS51198"/>
    </source>
</evidence>
<evidence type="ECO:0000256" key="5">
    <source>
        <dbReference type="ARBA" id="ARBA00023235"/>
    </source>
</evidence>
<evidence type="ECO:0000256" key="8">
    <source>
        <dbReference type="ARBA" id="ARBA00034923"/>
    </source>
</evidence>
<dbReference type="GO" id="GO:0000725">
    <property type="term" value="P:recombinational repair"/>
    <property type="evidence" value="ECO:0007669"/>
    <property type="project" value="TreeGrafter"/>
</dbReference>
<dbReference type="RefSeq" id="WP_088481860.1">
    <property type="nucleotide sequence ID" value="NZ_NISI01000001.1"/>
</dbReference>
<evidence type="ECO:0000313" key="12">
    <source>
        <dbReference type="EMBL" id="OWR05653.1"/>
    </source>
</evidence>
<dbReference type="PANTHER" id="PTHR11070:SF2">
    <property type="entry name" value="ATP-DEPENDENT DNA HELICASE SRS2"/>
    <property type="match status" value="1"/>
</dbReference>
<comment type="catalytic activity">
    <reaction evidence="9">
        <text>ATP + H2O = ADP + phosphate + H(+)</text>
        <dbReference type="Rhea" id="RHEA:13065"/>
        <dbReference type="ChEBI" id="CHEBI:15377"/>
        <dbReference type="ChEBI" id="CHEBI:15378"/>
        <dbReference type="ChEBI" id="CHEBI:30616"/>
        <dbReference type="ChEBI" id="CHEBI:43474"/>
        <dbReference type="ChEBI" id="CHEBI:456216"/>
        <dbReference type="EC" id="5.6.2.4"/>
    </reaction>
</comment>
<keyword evidence="1 10" id="KW-0547">Nucleotide-binding</keyword>
<keyword evidence="13" id="KW-1185">Reference proteome</keyword>
<evidence type="ECO:0000256" key="6">
    <source>
        <dbReference type="ARBA" id="ARBA00034617"/>
    </source>
</evidence>
<dbReference type="Proteomes" id="UP000197446">
    <property type="component" value="Unassembled WGS sequence"/>
</dbReference>
<feature type="domain" description="UvrD-like helicase ATP-binding" evidence="11">
    <location>
        <begin position="11"/>
        <end position="317"/>
    </location>
</feature>
<reference evidence="12 13" key="1">
    <citation type="journal article" date="2007" name="Int. J. Syst. Evol. Microbiol.">
        <title>Description of Pelomonas aquatica sp. nov. and Pelomonas puraquae sp. nov., isolated from industrial and haemodialysis water.</title>
        <authorList>
            <person name="Gomila M."/>
            <person name="Bowien B."/>
            <person name="Falsen E."/>
            <person name="Moore E.R."/>
            <person name="Lalucat J."/>
        </authorList>
    </citation>
    <scope>NUCLEOTIDE SEQUENCE [LARGE SCALE GENOMIC DNA]</scope>
    <source>
        <strain evidence="12 13">CCUG 52769</strain>
    </source>
</reference>
<evidence type="ECO:0000256" key="3">
    <source>
        <dbReference type="ARBA" id="ARBA00022806"/>
    </source>
</evidence>
<dbReference type="OrthoDB" id="9792687at2"/>
<organism evidence="12 13">
    <name type="scientific">Roseateles puraquae</name>
    <dbReference type="NCBI Taxonomy" id="431059"/>
    <lineage>
        <taxon>Bacteria</taxon>
        <taxon>Pseudomonadati</taxon>
        <taxon>Pseudomonadota</taxon>
        <taxon>Betaproteobacteria</taxon>
        <taxon>Burkholderiales</taxon>
        <taxon>Sphaerotilaceae</taxon>
        <taxon>Roseateles</taxon>
    </lineage>
</organism>
<dbReference type="Pfam" id="PF13361">
    <property type="entry name" value="UvrD_C"/>
    <property type="match status" value="1"/>
</dbReference>
<keyword evidence="4 10" id="KW-0067">ATP-binding</keyword>
<gene>
    <name evidence="12" type="ORF">CDO81_04120</name>
</gene>
<comment type="catalytic activity">
    <reaction evidence="6">
        <text>Couples ATP hydrolysis with the unwinding of duplex DNA by translocating in the 3'-5' direction.</text>
        <dbReference type="EC" id="5.6.2.4"/>
    </reaction>
</comment>
<keyword evidence="3 10" id="KW-0347">Helicase</keyword>
<dbReference type="InterPro" id="IPR014016">
    <property type="entry name" value="UvrD-like_ATP-bd"/>
</dbReference>
<keyword evidence="5" id="KW-0413">Isomerase</keyword>
<dbReference type="EMBL" id="NISI01000001">
    <property type="protein sequence ID" value="OWR05653.1"/>
    <property type="molecule type" value="Genomic_DNA"/>
</dbReference>
<evidence type="ECO:0000256" key="1">
    <source>
        <dbReference type="ARBA" id="ARBA00022741"/>
    </source>
</evidence>
<accession>A0A254NM43</accession>
<dbReference type="GO" id="GO:0003677">
    <property type="term" value="F:DNA binding"/>
    <property type="evidence" value="ECO:0007669"/>
    <property type="project" value="InterPro"/>
</dbReference>
<evidence type="ECO:0000256" key="2">
    <source>
        <dbReference type="ARBA" id="ARBA00022801"/>
    </source>
</evidence>
<dbReference type="PANTHER" id="PTHR11070">
    <property type="entry name" value="UVRD / RECB / PCRA DNA HELICASE FAMILY MEMBER"/>
    <property type="match status" value="1"/>
</dbReference>
<dbReference type="Pfam" id="PF00580">
    <property type="entry name" value="UvrD-helicase"/>
    <property type="match status" value="1"/>
</dbReference>
<name>A0A254NM43_9BURK</name>
<evidence type="ECO:0000256" key="4">
    <source>
        <dbReference type="ARBA" id="ARBA00022840"/>
    </source>
</evidence>
<dbReference type="GO" id="GO:0005524">
    <property type="term" value="F:ATP binding"/>
    <property type="evidence" value="ECO:0007669"/>
    <property type="project" value="UniProtKB-UniRule"/>
</dbReference>
<dbReference type="GO" id="GO:0016887">
    <property type="term" value="F:ATP hydrolysis activity"/>
    <property type="evidence" value="ECO:0007669"/>
    <property type="project" value="RHEA"/>
</dbReference>
<dbReference type="InterPro" id="IPR000212">
    <property type="entry name" value="DNA_helicase_UvrD/REP"/>
</dbReference>